<dbReference type="Gene3D" id="2.30.30.140">
    <property type="match status" value="1"/>
</dbReference>
<dbReference type="GeneID" id="107069818"/>
<feature type="compositionally biased region" description="Basic and acidic residues" evidence="6">
    <location>
        <begin position="155"/>
        <end position="174"/>
    </location>
</feature>
<dbReference type="InterPro" id="IPR013328">
    <property type="entry name" value="6PGD_dom2"/>
</dbReference>
<evidence type="ECO:0000313" key="8">
    <source>
        <dbReference type="Proteomes" id="UP000694924"/>
    </source>
</evidence>
<dbReference type="PANTHER" id="PTHR43580">
    <property type="entry name" value="OXIDOREDUCTASE GLYR1-RELATED"/>
    <property type="match status" value="1"/>
</dbReference>
<reference evidence="9" key="1">
    <citation type="submission" date="2025-08" db="UniProtKB">
        <authorList>
            <consortium name="RefSeq"/>
        </authorList>
    </citation>
    <scope>IDENTIFICATION</scope>
    <source>
        <tissue evidence="9">Whole body</tissue>
    </source>
</reference>
<dbReference type="SUPFAM" id="SSF51735">
    <property type="entry name" value="NAD(P)-binding Rossmann-fold domains"/>
    <property type="match status" value="1"/>
</dbReference>
<feature type="domain" description="PWWP" evidence="7">
    <location>
        <begin position="33"/>
        <end position="94"/>
    </location>
</feature>
<keyword evidence="8" id="KW-1185">Reference proteome</keyword>
<dbReference type="SUPFAM" id="SSF48179">
    <property type="entry name" value="6-phosphogluconate dehydrogenase C-terminal domain-like"/>
    <property type="match status" value="1"/>
</dbReference>
<dbReference type="PANTHER" id="PTHR43580:SF2">
    <property type="entry name" value="CYTOKINE-LIKE NUCLEAR FACTOR N-PAC"/>
    <property type="match status" value="1"/>
</dbReference>
<evidence type="ECO:0000256" key="6">
    <source>
        <dbReference type="SAM" id="MobiDB-lite"/>
    </source>
</evidence>
<dbReference type="InterPro" id="IPR008927">
    <property type="entry name" value="6-PGluconate_DH-like_C_sf"/>
</dbReference>
<dbReference type="InterPro" id="IPR036291">
    <property type="entry name" value="NAD(P)-bd_dom_sf"/>
</dbReference>
<evidence type="ECO:0000256" key="1">
    <source>
        <dbReference type="ARBA" id="ARBA00004286"/>
    </source>
</evidence>
<evidence type="ECO:0000256" key="5">
    <source>
        <dbReference type="ARBA" id="ARBA00034140"/>
    </source>
</evidence>
<gene>
    <name evidence="9" type="primary">LOC107069818</name>
</gene>
<comment type="subcellular location">
    <subcellularLocation>
        <location evidence="1">Chromosome</location>
    </subcellularLocation>
</comment>
<evidence type="ECO:0000259" key="7">
    <source>
        <dbReference type="PROSITE" id="PS50812"/>
    </source>
</evidence>
<evidence type="ECO:0000256" key="2">
    <source>
        <dbReference type="ARBA" id="ARBA00007598"/>
    </source>
</evidence>
<sequence>MHKRRSALLIQSLAVRERSSSGDSLTMSEMYKLGDLVWAKMKGFSPWPGRVSIPSKDLKKPGNTKRGPVQCIFFFGTNNYAWIEESNIKPYQQYKDTLVKSSKSVAFKDAVEAIEDYIAKGEVFEDGLDPDSLFDRLKEDTLSPDKKMVSKIPKPRKETPKAKRLDSGGSDTRRPAKKQRRESSTSNSNRVGSISPALNHSTPTRKSGSTLLNRPAIITRPFLWGTMMCELSNLSNTVTPPLDVETLSQTLKEKNILPSNLKFGFLGLGIMGSGIVKNLINSGHSVIVWNRTQEKCADFVKAGAEQGLTPSDVVMAADITFSCVADPQAAKHMVFGNCGVLMEISSDKGYVEMTGIDAETSQDIAEAINGKGGRYLEAQVQGSKTQAQEGTLVILAAGNRTLFDDCQSCFEAMGKNSFYLGVVGNASKMNLVLQLMAGVTLAGLAESMALADRAGLQQKDVLEVLELTSLACPAIIDKGKAIIEGGFPTQLPLQHMQKDLRLSLEMSDQLEQPLPLAAAANEVYKHAKRVGYGEHDASAVYIRARF</sequence>
<protein>
    <recommendedName>
        <fullName evidence="5">Cytokine-like nuclear factor N-PAC</fullName>
    </recommendedName>
    <alternativeName>
        <fullName evidence="4">Glyoxylate reductase 1 homolog</fullName>
    </alternativeName>
</protein>
<dbReference type="Pfam" id="PF00855">
    <property type="entry name" value="PWWP"/>
    <property type="match status" value="1"/>
</dbReference>
<dbReference type="SUPFAM" id="SSF63748">
    <property type="entry name" value="Tudor/PWWP/MBT"/>
    <property type="match status" value="1"/>
</dbReference>
<feature type="compositionally biased region" description="Polar residues" evidence="6">
    <location>
        <begin position="184"/>
        <end position="210"/>
    </location>
</feature>
<dbReference type="Gene3D" id="3.40.50.720">
    <property type="entry name" value="NAD(P)-binding Rossmann-like Domain"/>
    <property type="match status" value="1"/>
</dbReference>
<dbReference type="InterPro" id="IPR006115">
    <property type="entry name" value="6PGDH_NADP-bd"/>
</dbReference>
<dbReference type="CDD" id="cd05836">
    <property type="entry name" value="PWWP_GLYR1"/>
    <property type="match status" value="1"/>
</dbReference>
<dbReference type="RefSeq" id="XP_015182955.1">
    <property type="nucleotide sequence ID" value="XM_015327469.1"/>
</dbReference>
<evidence type="ECO:0000313" key="9">
    <source>
        <dbReference type="RefSeq" id="XP_015182955.1"/>
    </source>
</evidence>
<evidence type="ECO:0000256" key="4">
    <source>
        <dbReference type="ARBA" id="ARBA00030287"/>
    </source>
</evidence>
<dbReference type="Gene3D" id="1.10.1040.10">
    <property type="entry name" value="N-(1-d-carboxylethyl)-l-norvaline Dehydrogenase, domain 2"/>
    <property type="match status" value="1"/>
</dbReference>
<dbReference type="Pfam" id="PF03446">
    <property type="entry name" value="NAD_binding_2"/>
    <property type="match status" value="1"/>
</dbReference>
<comment type="similarity">
    <text evidence="2">Belongs to the HIBADH-related family. NP60 subfamily.</text>
</comment>
<dbReference type="Proteomes" id="UP000694924">
    <property type="component" value="Unplaced"/>
</dbReference>
<keyword evidence="3" id="KW-0158">Chromosome</keyword>
<name>A0ABM1IRW8_POLDO</name>
<dbReference type="InterPro" id="IPR051265">
    <property type="entry name" value="HIBADH-related_NP60_sf"/>
</dbReference>
<organism evidence="8 9">
    <name type="scientific">Polistes dominula</name>
    <name type="common">European paper wasp</name>
    <name type="synonym">Vespa dominula</name>
    <dbReference type="NCBI Taxonomy" id="743375"/>
    <lineage>
        <taxon>Eukaryota</taxon>
        <taxon>Metazoa</taxon>
        <taxon>Ecdysozoa</taxon>
        <taxon>Arthropoda</taxon>
        <taxon>Hexapoda</taxon>
        <taxon>Insecta</taxon>
        <taxon>Pterygota</taxon>
        <taxon>Neoptera</taxon>
        <taxon>Endopterygota</taxon>
        <taxon>Hymenoptera</taxon>
        <taxon>Apocrita</taxon>
        <taxon>Aculeata</taxon>
        <taxon>Vespoidea</taxon>
        <taxon>Vespidae</taxon>
        <taxon>Polistinae</taxon>
        <taxon>Polistini</taxon>
        <taxon>Polistes</taxon>
    </lineage>
</organism>
<accession>A0ABM1IRW8</accession>
<evidence type="ECO:0000256" key="3">
    <source>
        <dbReference type="ARBA" id="ARBA00022454"/>
    </source>
</evidence>
<dbReference type="SMART" id="SM00293">
    <property type="entry name" value="PWWP"/>
    <property type="match status" value="1"/>
</dbReference>
<dbReference type="PROSITE" id="PS50812">
    <property type="entry name" value="PWWP"/>
    <property type="match status" value="1"/>
</dbReference>
<dbReference type="InterPro" id="IPR029154">
    <property type="entry name" value="HIBADH-like_NADP-bd"/>
</dbReference>
<dbReference type="InterPro" id="IPR000313">
    <property type="entry name" value="PWWP_dom"/>
</dbReference>
<proteinExistence type="inferred from homology"/>
<dbReference type="InterPro" id="IPR035501">
    <property type="entry name" value="GLYR1_PWWP"/>
</dbReference>
<dbReference type="Pfam" id="PF14833">
    <property type="entry name" value="NAD_binding_11"/>
    <property type="match status" value="1"/>
</dbReference>
<feature type="region of interest" description="Disordered" evidence="6">
    <location>
        <begin position="144"/>
        <end position="210"/>
    </location>
</feature>